<feature type="transmembrane region" description="Helical" evidence="10">
    <location>
        <begin position="355"/>
        <end position="374"/>
    </location>
</feature>
<feature type="transmembrane region" description="Helical" evidence="10">
    <location>
        <begin position="204"/>
        <end position="227"/>
    </location>
</feature>
<dbReference type="GO" id="GO:0005507">
    <property type="term" value="F:copper ion binding"/>
    <property type="evidence" value="ECO:0007669"/>
    <property type="project" value="InterPro"/>
</dbReference>
<dbReference type="EMBL" id="VTAW01000023">
    <property type="protein sequence ID" value="TYT61073.1"/>
    <property type="molecule type" value="Genomic_DNA"/>
</dbReference>
<dbReference type="InterPro" id="IPR008620">
    <property type="entry name" value="FixH"/>
</dbReference>
<keyword evidence="8 10" id="KW-0472">Membrane</keyword>
<keyword evidence="4" id="KW-0479">Metal-binding</keyword>
<evidence type="ECO:0000256" key="9">
    <source>
        <dbReference type="SAM" id="MobiDB-lite"/>
    </source>
</evidence>
<name>A0A5D5AJF4_9EURY</name>
<feature type="transmembrane region" description="Helical" evidence="10">
    <location>
        <begin position="163"/>
        <end position="183"/>
    </location>
</feature>
<evidence type="ECO:0000256" key="5">
    <source>
        <dbReference type="ARBA" id="ARBA00022729"/>
    </source>
</evidence>
<evidence type="ECO:0000313" key="14">
    <source>
        <dbReference type="Proteomes" id="UP000324104"/>
    </source>
</evidence>
<evidence type="ECO:0000256" key="10">
    <source>
        <dbReference type="SAM" id="Phobius"/>
    </source>
</evidence>
<evidence type="ECO:0000256" key="6">
    <source>
        <dbReference type="ARBA" id="ARBA00022989"/>
    </source>
</evidence>
<dbReference type="AlphaFoldDB" id="A0A5D5AJF4"/>
<evidence type="ECO:0000256" key="3">
    <source>
        <dbReference type="ARBA" id="ARBA00022692"/>
    </source>
</evidence>
<comment type="subcellular location">
    <subcellularLocation>
        <location evidence="1">Cell membrane</location>
        <topology evidence="1">Multi-pass membrane protein</topology>
    </subcellularLocation>
</comment>
<dbReference type="Proteomes" id="UP000324104">
    <property type="component" value="Unassembled WGS sequence"/>
</dbReference>
<dbReference type="Pfam" id="PF05751">
    <property type="entry name" value="FixH"/>
    <property type="match status" value="1"/>
</dbReference>
<keyword evidence="7" id="KW-0186">Copper</keyword>
<feature type="transmembrane region" description="Helical" evidence="10">
    <location>
        <begin position="386"/>
        <end position="407"/>
    </location>
</feature>
<proteinExistence type="predicted"/>
<comment type="caution">
    <text evidence="13">The sequence shown here is derived from an EMBL/GenBank/DDBJ whole genome shotgun (WGS) entry which is preliminary data.</text>
</comment>
<dbReference type="GO" id="GO:0042597">
    <property type="term" value="C:periplasmic space"/>
    <property type="evidence" value="ECO:0007669"/>
    <property type="project" value="InterPro"/>
</dbReference>
<dbReference type="PANTHER" id="PTHR34820:SF4">
    <property type="entry name" value="INNER MEMBRANE PROTEIN YEBZ"/>
    <property type="match status" value="1"/>
</dbReference>
<dbReference type="Pfam" id="PF04234">
    <property type="entry name" value="CopC"/>
    <property type="match status" value="1"/>
</dbReference>
<feature type="transmembrane region" description="Helical" evidence="10">
    <location>
        <begin position="274"/>
        <end position="293"/>
    </location>
</feature>
<feature type="domain" description="CopC" evidence="11">
    <location>
        <begin position="36"/>
        <end position="131"/>
    </location>
</feature>
<keyword evidence="5" id="KW-0732">Signal</keyword>
<dbReference type="GO" id="GO:0046688">
    <property type="term" value="P:response to copper ion"/>
    <property type="evidence" value="ECO:0007669"/>
    <property type="project" value="InterPro"/>
</dbReference>
<evidence type="ECO:0000256" key="1">
    <source>
        <dbReference type="ARBA" id="ARBA00004651"/>
    </source>
</evidence>
<evidence type="ECO:0000313" key="13">
    <source>
        <dbReference type="EMBL" id="TYT61073.1"/>
    </source>
</evidence>
<evidence type="ECO:0000256" key="8">
    <source>
        <dbReference type="ARBA" id="ARBA00023136"/>
    </source>
</evidence>
<evidence type="ECO:0000256" key="7">
    <source>
        <dbReference type="ARBA" id="ARBA00023008"/>
    </source>
</evidence>
<dbReference type="Pfam" id="PF05425">
    <property type="entry name" value="CopD"/>
    <property type="match status" value="1"/>
</dbReference>
<feature type="transmembrane region" description="Helical" evidence="10">
    <location>
        <begin position="12"/>
        <end position="39"/>
    </location>
</feature>
<feature type="transmembrane region" description="Helical" evidence="10">
    <location>
        <begin position="457"/>
        <end position="479"/>
    </location>
</feature>
<feature type="region of interest" description="Disordered" evidence="9">
    <location>
        <begin position="421"/>
        <end position="443"/>
    </location>
</feature>
<reference evidence="13 14" key="1">
    <citation type="submission" date="2019-08" db="EMBL/GenBank/DDBJ databases">
        <title>Archaea genome.</title>
        <authorList>
            <person name="Kajale S."/>
            <person name="Shouche Y."/>
            <person name="Deshpande N."/>
            <person name="Sharma A."/>
        </authorList>
    </citation>
    <scope>NUCLEOTIDE SEQUENCE [LARGE SCALE GENOMIC DNA]</scope>
    <source>
        <strain evidence="13 14">ESP3B_9</strain>
    </source>
</reference>
<sequence length="678" mass="70548">MTDSDRHTRSNATLLIVILIVGSVLLTSLVTPVAAHAYLSESDPANGEHVDPLPDELTLYFSGDGVVNADITLENPDGEVVSEESEIDPDDTQIVRVPIDDAAGDDGMYTVEWEVLADDGHTTAGSFFFAVGDEPLDRDAVLEAYEEDETDETIPAIEAGAKALLLVGVVGLLGIPAVAMLAVRPAFARADAAARSSVDERIGRLLAGAAGLTLVGAVVLGLTRSTALGPLSLETISQFVETPLGEAWIVQVTLAAVLAGLVTAAARGPLVKRAVHVVVFGGALAVAGTIAWTSHSATAIDQLEGAVVDFVHLLGAGLWAGGLVVLALVVVPVVRNAESDDRADLLARTIGRFSILAFVGVTLVVASGFVLASWHVPTADGLTGTIYGLTLVAKLVLAALALGLGGLSRFVLLPRLAADQGPETADGLRPASTDGGTERSSRDRSVSTVVRSIRLEVALLVVVVVLSGVLTSAPTAAVASGDDLVESTIEYEYDDHLVELSAFPATEETAGDALVLEADEPIVFKVAFLEDGGEAVASDQPVRLLASSDDGTEFEVELEETDDGTYAVVQPLADEGRWEFRITGAPDGSYVSEWIDAEVVPADEHDHDTHADADGGGHDDHAAGHDTHAKDHADHGGPEEATAFQTLLQFGAVVTVVGGVVAITLESLRLRGGRFDRE</sequence>
<organism evidence="13 14">
    <name type="scientific">Natrialba swarupiae</name>
    <dbReference type="NCBI Taxonomy" id="2448032"/>
    <lineage>
        <taxon>Archaea</taxon>
        <taxon>Methanobacteriati</taxon>
        <taxon>Methanobacteriota</taxon>
        <taxon>Stenosarchaea group</taxon>
        <taxon>Halobacteria</taxon>
        <taxon>Halobacteriales</taxon>
        <taxon>Natrialbaceae</taxon>
        <taxon>Natrialba</taxon>
    </lineage>
</organism>
<dbReference type="RefSeq" id="WP_149082385.1">
    <property type="nucleotide sequence ID" value="NZ_VTAW01000023.1"/>
</dbReference>
<gene>
    <name evidence="13" type="ORF">FYC77_15385</name>
</gene>
<dbReference type="GO" id="GO:0005886">
    <property type="term" value="C:plasma membrane"/>
    <property type="evidence" value="ECO:0007669"/>
    <property type="project" value="UniProtKB-SubCell"/>
</dbReference>
<dbReference type="PANTHER" id="PTHR34820">
    <property type="entry name" value="INNER MEMBRANE PROTEIN YEBZ"/>
    <property type="match status" value="1"/>
</dbReference>
<keyword evidence="14" id="KW-1185">Reference proteome</keyword>
<dbReference type="SUPFAM" id="SSF81296">
    <property type="entry name" value="E set domains"/>
    <property type="match status" value="1"/>
</dbReference>
<feature type="domain" description="Copper resistance protein D" evidence="12">
    <location>
        <begin position="348"/>
        <end position="470"/>
    </location>
</feature>
<feature type="transmembrane region" description="Helical" evidence="10">
    <location>
        <begin position="247"/>
        <end position="267"/>
    </location>
</feature>
<protein>
    <submittedName>
        <fullName evidence="13">Copper resistance protein CopC</fullName>
    </submittedName>
</protein>
<evidence type="ECO:0000256" key="2">
    <source>
        <dbReference type="ARBA" id="ARBA00022475"/>
    </source>
</evidence>
<dbReference type="InterPro" id="IPR014756">
    <property type="entry name" value="Ig_E-set"/>
</dbReference>
<keyword evidence="3 10" id="KW-0812">Transmembrane</keyword>
<dbReference type="Gene3D" id="2.60.40.1220">
    <property type="match status" value="1"/>
</dbReference>
<feature type="transmembrane region" description="Helical" evidence="10">
    <location>
        <begin position="313"/>
        <end position="334"/>
    </location>
</feature>
<evidence type="ECO:0000259" key="11">
    <source>
        <dbReference type="Pfam" id="PF04234"/>
    </source>
</evidence>
<evidence type="ECO:0000259" key="12">
    <source>
        <dbReference type="Pfam" id="PF05425"/>
    </source>
</evidence>
<dbReference type="InterPro" id="IPR014755">
    <property type="entry name" value="Cu-Rt/internalin_Ig-like"/>
</dbReference>
<accession>A0A5D5AJF4</accession>
<evidence type="ECO:0000256" key="4">
    <source>
        <dbReference type="ARBA" id="ARBA00022723"/>
    </source>
</evidence>
<dbReference type="GO" id="GO:0006825">
    <property type="term" value="P:copper ion transport"/>
    <property type="evidence" value="ECO:0007669"/>
    <property type="project" value="InterPro"/>
</dbReference>
<feature type="region of interest" description="Disordered" evidence="9">
    <location>
        <begin position="606"/>
        <end position="638"/>
    </location>
</feature>
<keyword evidence="6 10" id="KW-1133">Transmembrane helix</keyword>
<keyword evidence="2" id="KW-1003">Cell membrane</keyword>
<dbReference type="InterPro" id="IPR032694">
    <property type="entry name" value="CopC/D"/>
</dbReference>
<dbReference type="InterPro" id="IPR008457">
    <property type="entry name" value="Cu-R_CopD_dom"/>
</dbReference>
<feature type="transmembrane region" description="Helical" evidence="10">
    <location>
        <begin position="647"/>
        <end position="668"/>
    </location>
</feature>
<dbReference type="InterPro" id="IPR007348">
    <property type="entry name" value="CopC_dom"/>
</dbReference>